<feature type="compositionally biased region" description="Polar residues" evidence="1">
    <location>
        <begin position="845"/>
        <end position="871"/>
    </location>
</feature>
<feature type="region of interest" description="Disordered" evidence="1">
    <location>
        <begin position="523"/>
        <end position="1037"/>
    </location>
</feature>
<feature type="compositionally biased region" description="Low complexity" evidence="1">
    <location>
        <begin position="763"/>
        <end position="773"/>
    </location>
</feature>
<dbReference type="CTD" id="284697"/>
<dbReference type="Pfam" id="PF26017">
    <property type="entry name" value="BACK_BTBD8"/>
    <property type="match status" value="1"/>
</dbReference>
<evidence type="ECO:0000313" key="3">
    <source>
        <dbReference type="Proteomes" id="UP000504632"/>
    </source>
</evidence>
<feature type="region of interest" description="Disordered" evidence="1">
    <location>
        <begin position="1453"/>
        <end position="1482"/>
    </location>
</feature>
<evidence type="ECO:0000259" key="2">
    <source>
        <dbReference type="PROSITE" id="PS50097"/>
    </source>
</evidence>
<feature type="compositionally biased region" description="Polar residues" evidence="1">
    <location>
        <begin position="667"/>
        <end position="683"/>
    </location>
</feature>
<dbReference type="InterPro" id="IPR011333">
    <property type="entry name" value="SKP1/BTB/POZ_sf"/>
</dbReference>
<feature type="compositionally biased region" description="Basic and acidic residues" evidence="1">
    <location>
        <begin position="980"/>
        <end position="991"/>
    </location>
</feature>
<dbReference type="PANTHER" id="PTHR22427">
    <property type="entry name" value="GH15728P"/>
    <property type="match status" value="1"/>
</dbReference>
<dbReference type="InParanoid" id="A0A6J2WTG0"/>
<feature type="compositionally biased region" description="Acidic residues" evidence="1">
    <location>
        <begin position="1212"/>
        <end position="1226"/>
    </location>
</feature>
<feature type="compositionally biased region" description="Basic and acidic residues" evidence="1">
    <location>
        <begin position="1154"/>
        <end position="1164"/>
    </location>
</feature>
<dbReference type="SMART" id="SM00225">
    <property type="entry name" value="BTB"/>
    <property type="match status" value="1"/>
</dbReference>
<keyword evidence="3" id="KW-1185">Reference proteome</keyword>
<dbReference type="RefSeq" id="XP_030647543.1">
    <property type="nucleotide sequence ID" value="XM_030791683.1"/>
</dbReference>
<dbReference type="Proteomes" id="UP000504632">
    <property type="component" value="Chromosome 14"/>
</dbReference>
<feature type="compositionally biased region" description="Polar residues" evidence="1">
    <location>
        <begin position="596"/>
        <end position="605"/>
    </location>
</feature>
<dbReference type="Pfam" id="PF00651">
    <property type="entry name" value="BTB"/>
    <property type="match status" value="2"/>
</dbReference>
<feature type="compositionally biased region" description="Low complexity" evidence="1">
    <location>
        <begin position="523"/>
        <end position="539"/>
    </location>
</feature>
<feature type="domain" description="BTB" evidence="2">
    <location>
        <begin position="43"/>
        <end position="105"/>
    </location>
</feature>
<sequence length="1589" mass="171086">MQSTEAAREFQIKARKSRNNLRRCLASALAADLNRLLQEEQETDVTLCVGSARFQVHRAVLLARAAHLLQGAGTATPVIQLQGIDSSALKELIRRVYTEDKCLGRPNGAANGLSAHAGLVNGTTTTEGSDLPNPQTVPDPDAVAVEPASGLGADLLALYEKGDGTDINIQVGDKTFSAHRAILCARSQYFRAMLCGSWMESYRQCITLQGLGPDEMEILLQFMYGAILDLPPGANVSQVVLAADMLGLEGLKDVAEMVLTRDYCRFFPKPVDGVQKSILECLAISHSIGLQNLYTLCLRWVAEHFMKSWSERSFALLPPELQKDCLNTVTKTMTVQNVVSVLCGTEQLIGSLPEVKWAKQVMSLATELQEECLHTIVTHLPRVTHTAAFHNLRRREEFTLDPTLLRKVCVAIREGVTVENCCELFTAVDQLVGDGSAIETDDTVGQEERVEPFWSEVRLLRARLWTFLLQSFFAVRHTRGWDSLPNHHRERILAAALDKGDCRRLGKKPILSSSQQKIVKCSSGASSLLSDSPPSLKLSRVSRTSCPSSTNPTTAGTMKSDGLGAPTHTATSGKAKPASTDASRGKSDKTRPASASAKTKMTSTAKPVFNGTSGPGPRRETSTTSGPSRGSPTGKGAQDKRPNPGARPKSTTGGSAPAVGQGKAVKTQKSVSGKDSPQNSGNATPTPSQTTPPTSGSASPENGSDSLRDSSHTPTGLKPKTQAKGMTKSPLTKTTQKAETDKSSSPTNKAGIREVNKAKGNVTTKTSSGGTSSRADVKGRGSPSGPPDNHVPSRPGSSLTTRKPASPRKEEDKDGSKVSPAAETSKKRTAKAPTEAKLNTKPAKATSTLSKQTPHLTTSKSGPKQKSSATDTPAGKSSPKSAGSSKNSSPAASKKPATAAKDVNVPSSDKGSELKAAEKCQNNVGIVAEGKDQEVKSSSVESTISPSALGESEQSSHISTVSVEHPSPAEASVSQTTTDTPKDLSSPRKSTDTASTLQNIDSGPEIAKPTAQNHSLPLNSGAACISKQSEPSTGKVPPGCLVSVPVMGLDADLHLDTAGSLGSIDTPLEDSWSGLQPQVSPESETGSATTSSDDIKPRSEDYDAGGSQDDDCSNDRGVSKCGTMRCHDFLGRSSSDTSTPEELKMYEGGAGLRVEVRLRGREVETTSEEEVGSRSRPRSWLKRDEEPVEEEPSEVEATVTMKNIPDHQLFSSEEEEEEEETEDERSEVEVLRDGIAPLPAEPSPQFQGIVNLAFEDAADQENEPPDYQSVSNFRRSILLSVDECEELGSEEGGTLTPPNQSNEVFESEPQGPQTNCHSYDPKSMSQDDSESKPIVFLTEIQEPLSREHGHNQENALVLDGSEPSLQERPCHLDLRPADQYKPSDSKRAELHLDLQEPQLAVSSPANATQSPTGDFEGSDRLDQSCTHGRRPSKALSPIYEMDIGEAFEQRMDVDRQREECQRDEQGSEKKDEEKKVEEEKDESSRFVERDWSLLRQLLSDQESSLGIINSVPEDLNLAQYLIKQTLSLSRDCLSEEAFLSQEKETFKRWAELISPLEDSTTSITVTSFSPEDAASPQGEWTIVELETHH</sequence>
<dbReference type="Gene3D" id="3.30.710.10">
    <property type="entry name" value="Potassium Channel Kv1.1, Chain A"/>
    <property type="match status" value="2"/>
</dbReference>
<feature type="compositionally biased region" description="Polar residues" evidence="1">
    <location>
        <begin position="1400"/>
        <end position="1412"/>
    </location>
</feature>
<evidence type="ECO:0000256" key="1">
    <source>
        <dbReference type="SAM" id="MobiDB-lite"/>
    </source>
</evidence>
<dbReference type="PANTHER" id="PTHR22427:SF2">
    <property type="entry name" value="BTB_POZ DOMAIN-CONTAINING PROTEIN 8"/>
    <property type="match status" value="1"/>
</dbReference>
<feature type="compositionally biased region" description="Low complexity" evidence="1">
    <location>
        <begin position="622"/>
        <end position="634"/>
    </location>
</feature>
<organism evidence="3 4">
    <name type="scientific">Chanos chanos</name>
    <name type="common">Milkfish</name>
    <name type="synonym">Mugil chanos</name>
    <dbReference type="NCBI Taxonomy" id="29144"/>
    <lineage>
        <taxon>Eukaryota</taxon>
        <taxon>Metazoa</taxon>
        <taxon>Chordata</taxon>
        <taxon>Craniata</taxon>
        <taxon>Vertebrata</taxon>
        <taxon>Euteleostomi</taxon>
        <taxon>Actinopterygii</taxon>
        <taxon>Neopterygii</taxon>
        <taxon>Teleostei</taxon>
        <taxon>Ostariophysi</taxon>
        <taxon>Gonorynchiformes</taxon>
        <taxon>Chanidae</taxon>
        <taxon>Chanos</taxon>
    </lineage>
</organism>
<dbReference type="FunCoup" id="A0A6J2WTG0">
    <property type="interactions" value="1215"/>
</dbReference>
<feature type="compositionally biased region" description="Basic and acidic residues" evidence="1">
    <location>
        <begin position="1368"/>
        <end position="1394"/>
    </location>
</feature>
<reference evidence="4" key="1">
    <citation type="submission" date="2025-08" db="UniProtKB">
        <authorList>
            <consortium name="RefSeq"/>
        </authorList>
    </citation>
    <scope>IDENTIFICATION</scope>
</reference>
<dbReference type="OrthoDB" id="409642at2759"/>
<dbReference type="CDD" id="cd18490">
    <property type="entry name" value="BACK_BTBD8"/>
    <property type="match status" value="1"/>
</dbReference>
<dbReference type="InterPro" id="IPR027907">
    <property type="entry name" value="BTBD8_C"/>
</dbReference>
<proteinExistence type="predicted"/>
<feature type="region of interest" description="Disordered" evidence="1">
    <location>
        <begin position="1284"/>
        <end position="1439"/>
    </location>
</feature>
<dbReference type="CDD" id="cd18286">
    <property type="entry name" value="BTB2_POZ_BTBD8"/>
    <property type="match status" value="1"/>
</dbReference>
<name>A0A6J2WTG0_CHACN</name>
<feature type="compositionally biased region" description="Polar residues" evidence="1">
    <location>
        <begin position="541"/>
        <end position="557"/>
    </location>
</feature>
<evidence type="ECO:0000313" key="4">
    <source>
        <dbReference type="RefSeq" id="XP_030647543.1"/>
    </source>
</evidence>
<dbReference type="PROSITE" id="PS50097">
    <property type="entry name" value="BTB"/>
    <property type="match status" value="2"/>
</dbReference>
<dbReference type="InterPro" id="IPR043225">
    <property type="entry name" value="BACK_BTBD8"/>
</dbReference>
<feature type="compositionally biased region" description="Polar residues" evidence="1">
    <location>
        <begin position="936"/>
        <end position="962"/>
    </location>
</feature>
<dbReference type="InterPro" id="IPR000210">
    <property type="entry name" value="BTB/POZ_dom"/>
</dbReference>
<feature type="compositionally biased region" description="Basic and acidic residues" evidence="1">
    <location>
        <begin position="807"/>
        <end position="816"/>
    </location>
</feature>
<feature type="compositionally biased region" description="Polar residues" evidence="1">
    <location>
        <begin position="992"/>
        <end position="1001"/>
    </location>
</feature>
<feature type="region of interest" description="Disordered" evidence="1">
    <location>
        <begin position="1057"/>
        <end position="1246"/>
    </location>
</feature>
<feature type="compositionally biased region" description="Polar residues" evidence="1">
    <location>
        <begin position="1296"/>
        <end position="1317"/>
    </location>
</feature>
<gene>
    <name evidence="4" type="primary">btbd8</name>
</gene>
<feature type="compositionally biased region" description="Low complexity" evidence="1">
    <location>
        <begin position="684"/>
        <end position="700"/>
    </location>
</feature>
<feature type="compositionally biased region" description="Polar residues" evidence="1">
    <location>
        <begin position="1073"/>
        <end position="1092"/>
    </location>
</feature>
<dbReference type="GeneID" id="115827776"/>
<protein>
    <submittedName>
        <fullName evidence="4">AP2-interacting clathrin-endocytosis protein</fullName>
    </submittedName>
</protein>
<accession>A0A6J2WTG0</accession>
<feature type="compositionally biased region" description="Low complexity" evidence="1">
    <location>
        <begin position="873"/>
        <end position="901"/>
    </location>
</feature>
<dbReference type="Pfam" id="PF15363">
    <property type="entry name" value="BTBD8_C"/>
    <property type="match status" value="1"/>
</dbReference>
<feature type="domain" description="BTB" evidence="2">
    <location>
        <begin position="165"/>
        <end position="232"/>
    </location>
</feature>
<dbReference type="SUPFAM" id="SSF54695">
    <property type="entry name" value="POZ domain"/>
    <property type="match status" value="2"/>
</dbReference>